<evidence type="ECO:0000256" key="3">
    <source>
        <dbReference type="ARBA" id="ARBA00022692"/>
    </source>
</evidence>
<dbReference type="OrthoDB" id="8780630at2"/>
<dbReference type="PANTHER" id="PTHR30250:SF26">
    <property type="entry name" value="PSMA PROTEIN"/>
    <property type="match status" value="1"/>
</dbReference>
<feature type="transmembrane region" description="Helical" evidence="6">
    <location>
        <begin position="14"/>
        <end position="35"/>
    </location>
</feature>
<feature type="transmembrane region" description="Helical" evidence="6">
    <location>
        <begin position="159"/>
        <end position="180"/>
    </location>
</feature>
<feature type="transmembrane region" description="Helical" evidence="6">
    <location>
        <begin position="439"/>
        <end position="458"/>
    </location>
</feature>
<feature type="transmembrane region" description="Helical" evidence="6">
    <location>
        <begin position="128"/>
        <end position="147"/>
    </location>
</feature>
<keyword evidence="3 6" id="KW-0812">Transmembrane</keyword>
<feature type="transmembrane region" description="Helical" evidence="6">
    <location>
        <begin position="307"/>
        <end position="329"/>
    </location>
</feature>
<dbReference type="GO" id="GO:0005886">
    <property type="term" value="C:plasma membrane"/>
    <property type="evidence" value="ECO:0007669"/>
    <property type="project" value="UniProtKB-SubCell"/>
</dbReference>
<protein>
    <recommendedName>
        <fullName evidence="9">Polysaccharide biosynthesis protein</fullName>
    </recommendedName>
</protein>
<evidence type="ECO:0000256" key="1">
    <source>
        <dbReference type="ARBA" id="ARBA00004651"/>
    </source>
</evidence>
<feature type="transmembrane region" description="Helical" evidence="6">
    <location>
        <begin position="379"/>
        <end position="398"/>
    </location>
</feature>
<keyword evidence="8" id="KW-1185">Reference proteome</keyword>
<reference evidence="8" key="1">
    <citation type="journal article" date="2016" name="Front. Microbiol.">
        <title>Molecular Keys to the Janthinobacterium and Duganella spp. Interaction with the Plant Pathogen Fusarium graminearum.</title>
        <authorList>
            <person name="Haack F.S."/>
            <person name="Poehlein A."/>
            <person name="Kroger C."/>
            <person name="Voigt C.A."/>
            <person name="Piepenbring M."/>
            <person name="Bode H.B."/>
            <person name="Daniel R."/>
            <person name="Schafer W."/>
            <person name="Streit W.R."/>
        </authorList>
    </citation>
    <scope>NUCLEOTIDE SEQUENCE [LARGE SCALE GENOMIC DNA]</scope>
    <source>
        <strain evidence="8">T54</strain>
    </source>
</reference>
<gene>
    <name evidence="7" type="ORF">DUPY_33870</name>
</gene>
<keyword evidence="4 6" id="KW-1133">Transmembrane helix</keyword>
<feature type="transmembrane region" description="Helical" evidence="6">
    <location>
        <begin position="47"/>
        <end position="69"/>
    </location>
</feature>
<sequence length="460" mass="49579">MAISSIRNLFIKNAVANVLGGAGTALFNLLLPALVVRHLGKLEFSVWSLALQVLIYLQLFGFGLQTAMTKYIAHGNELQDKGDQRKTIKAGLVLVSSFTAMALVAVGLLALFYPLFFNDVPAELMGEFRLCIVILGISASLQLFALVPSGVFLGLQKNIIPVSGLLFVRISSLIGIWLVLSNGGSLVNLSIVLAGCGLMILPISYFYTKRWAGPFISHLGPIDWARCRELFRYCASLAIWSVAMLFVNGIDLVIAGHYDFDKVASYSLAITAIAILVGVTQAVLSPLVAIGSASYANIDKRAQLPKLLTLSSAGCAAFLIVTLVIFLFLGKPLLALWLDASYVDGVYELLAVMLFAHALRNLLMPFSLLLVSISEHKKAFMPAIIEGAFNLTFSLILAPKFGVIGVIYGTLIGSIAGVLSVVIFVAGKTPALSVSRAYFFNRIIFVPVIVLAALFWIFHG</sequence>
<feature type="transmembrane region" description="Helical" evidence="6">
    <location>
        <begin position="404"/>
        <end position="427"/>
    </location>
</feature>
<evidence type="ECO:0008006" key="9">
    <source>
        <dbReference type="Google" id="ProtNLM"/>
    </source>
</evidence>
<dbReference type="AlphaFoldDB" id="A0A1E7WHZ7"/>
<proteinExistence type="predicted"/>
<dbReference type="PATRIC" id="fig|762836.4.peg.3485"/>
<feature type="transmembrane region" description="Helical" evidence="6">
    <location>
        <begin position="230"/>
        <end position="254"/>
    </location>
</feature>
<feature type="transmembrane region" description="Helical" evidence="6">
    <location>
        <begin position="186"/>
        <end position="207"/>
    </location>
</feature>
<evidence type="ECO:0000313" key="8">
    <source>
        <dbReference type="Proteomes" id="UP000175989"/>
    </source>
</evidence>
<evidence type="ECO:0000256" key="5">
    <source>
        <dbReference type="ARBA" id="ARBA00023136"/>
    </source>
</evidence>
<evidence type="ECO:0000313" key="7">
    <source>
        <dbReference type="EMBL" id="OEZ98114.1"/>
    </source>
</evidence>
<keyword evidence="2" id="KW-1003">Cell membrane</keyword>
<comment type="subcellular location">
    <subcellularLocation>
        <location evidence="1">Cell membrane</location>
        <topology evidence="1">Multi-pass membrane protein</topology>
    </subcellularLocation>
</comment>
<name>A0A1E7WHZ7_9BURK</name>
<feature type="transmembrane region" description="Helical" evidence="6">
    <location>
        <begin position="266"/>
        <end position="295"/>
    </location>
</feature>
<evidence type="ECO:0000256" key="2">
    <source>
        <dbReference type="ARBA" id="ARBA00022475"/>
    </source>
</evidence>
<accession>A0A1E7WHZ7</accession>
<comment type="caution">
    <text evidence="7">The sequence shown here is derived from an EMBL/GenBank/DDBJ whole genome shotgun (WGS) entry which is preliminary data.</text>
</comment>
<dbReference type="PANTHER" id="PTHR30250">
    <property type="entry name" value="PST FAMILY PREDICTED COLANIC ACID TRANSPORTER"/>
    <property type="match status" value="1"/>
</dbReference>
<evidence type="ECO:0000256" key="6">
    <source>
        <dbReference type="SAM" id="Phobius"/>
    </source>
</evidence>
<dbReference type="Proteomes" id="UP000175989">
    <property type="component" value="Unassembled WGS sequence"/>
</dbReference>
<feature type="transmembrane region" description="Helical" evidence="6">
    <location>
        <begin position="349"/>
        <end position="372"/>
    </location>
</feature>
<dbReference type="EMBL" id="LROM01000093">
    <property type="protein sequence ID" value="OEZ98114.1"/>
    <property type="molecule type" value="Genomic_DNA"/>
</dbReference>
<feature type="transmembrane region" description="Helical" evidence="6">
    <location>
        <begin position="90"/>
        <end position="116"/>
    </location>
</feature>
<organism evidence="7 8">
    <name type="scientific">Duganella phyllosphaerae</name>
    <dbReference type="NCBI Taxonomy" id="762836"/>
    <lineage>
        <taxon>Bacteria</taxon>
        <taxon>Pseudomonadati</taxon>
        <taxon>Pseudomonadota</taxon>
        <taxon>Betaproteobacteria</taxon>
        <taxon>Burkholderiales</taxon>
        <taxon>Oxalobacteraceae</taxon>
        <taxon>Telluria group</taxon>
        <taxon>Duganella</taxon>
    </lineage>
</organism>
<dbReference type="InterPro" id="IPR050833">
    <property type="entry name" value="Poly_Biosynth_Transport"/>
</dbReference>
<keyword evidence="5 6" id="KW-0472">Membrane</keyword>
<evidence type="ECO:0000256" key="4">
    <source>
        <dbReference type="ARBA" id="ARBA00022989"/>
    </source>
</evidence>
<dbReference type="RefSeq" id="WP_141749581.1">
    <property type="nucleotide sequence ID" value="NZ_LROM01000093.1"/>
</dbReference>